<gene>
    <name evidence="3" type="ORF">DF196_04480</name>
</gene>
<dbReference type="AlphaFoldDB" id="A0A2U2NAS6"/>
<feature type="signal peptide" evidence="2">
    <location>
        <begin position="1"/>
        <end position="36"/>
    </location>
</feature>
<proteinExistence type="predicted"/>
<reference evidence="3 4" key="1">
    <citation type="journal article" date="2018" name="Int. J. Syst. Evol. Microbiol.">
        <title>Bifidobacterium callitrichidarum sp. nov. from the faeces of the emperor tamarin (Saguinus imperator).</title>
        <authorList>
            <person name="Modesto M."/>
            <person name="Michelini S."/>
            <person name="Sansosti M.C."/>
            <person name="De Filippo C."/>
            <person name="Cavalieri D."/>
            <person name="Qvirist L."/>
            <person name="Andlid T."/>
            <person name="Spiezio C."/>
            <person name="Sandri C."/>
            <person name="Pascarelli S."/>
            <person name="Sgorbati B."/>
            <person name="Mattarelli P."/>
        </authorList>
    </citation>
    <scope>NUCLEOTIDE SEQUENCE [LARGE SCALE GENOMIC DNA]</scope>
    <source>
        <strain evidence="3 4">TRI 5</strain>
    </source>
</reference>
<evidence type="ECO:0000256" key="2">
    <source>
        <dbReference type="SAM" id="SignalP"/>
    </source>
</evidence>
<feature type="chain" id="PRO_5015563935" description="Lipoprotein" evidence="2">
    <location>
        <begin position="37"/>
        <end position="223"/>
    </location>
</feature>
<keyword evidence="2" id="KW-0732">Signal</keyword>
<evidence type="ECO:0000313" key="4">
    <source>
        <dbReference type="Proteomes" id="UP000245876"/>
    </source>
</evidence>
<evidence type="ECO:0000256" key="1">
    <source>
        <dbReference type="SAM" id="MobiDB-lite"/>
    </source>
</evidence>
<evidence type="ECO:0000313" key="3">
    <source>
        <dbReference type="EMBL" id="PWG66251.1"/>
    </source>
</evidence>
<name>A0A2U2NAS6_9BIFI</name>
<dbReference type="RefSeq" id="WP_109056688.1">
    <property type="nucleotide sequence ID" value="NZ_QFFM01000007.1"/>
</dbReference>
<dbReference type="EMBL" id="QFFM01000007">
    <property type="protein sequence ID" value="PWG66251.1"/>
    <property type="molecule type" value="Genomic_DNA"/>
</dbReference>
<comment type="caution">
    <text evidence="3">The sequence shown here is derived from an EMBL/GenBank/DDBJ whole genome shotgun (WGS) entry which is preliminary data.</text>
</comment>
<keyword evidence="4" id="KW-1185">Reference proteome</keyword>
<organism evidence="3 4">
    <name type="scientific">Bifidobacterium callitrichidarum</name>
    <dbReference type="NCBI Taxonomy" id="2052941"/>
    <lineage>
        <taxon>Bacteria</taxon>
        <taxon>Bacillati</taxon>
        <taxon>Actinomycetota</taxon>
        <taxon>Actinomycetes</taxon>
        <taxon>Bifidobacteriales</taxon>
        <taxon>Bifidobacteriaceae</taxon>
        <taxon>Bifidobacterium</taxon>
    </lineage>
</organism>
<dbReference type="OrthoDB" id="3231076at2"/>
<feature type="region of interest" description="Disordered" evidence="1">
    <location>
        <begin position="191"/>
        <end position="212"/>
    </location>
</feature>
<sequence length="223" mass="23817">MKGERMRCRLAAVTFTTLCVVGMACMLAGCAGQASNAGDGSAAGTADGYDLNAHYSAELKQARAQLKEQGDGFAVGILEDGVITQAELAEVNDRIVQCLTDYGYAKDSIDMGELGSMSVHPPSGMTQEESSAWGGSVNQDLQTCETRDGARTIWQLASAVQANPNNDGADIRQTIVDCYVREGLVEQSYTVDDYDRDSREGTGPFSDARRTDAGYRQKLEACG</sequence>
<evidence type="ECO:0008006" key="5">
    <source>
        <dbReference type="Google" id="ProtNLM"/>
    </source>
</evidence>
<dbReference type="Proteomes" id="UP000245876">
    <property type="component" value="Unassembled WGS sequence"/>
</dbReference>
<dbReference type="PROSITE" id="PS51257">
    <property type="entry name" value="PROKAR_LIPOPROTEIN"/>
    <property type="match status" value="1"/>
</dbReference>
<protein>
    <recommendedName>
        <fullName evidence="5">Lipoprotein</fullName>
    </recommendedName>
</protein>
<accession>A0A2U2NAS6</accession>